<dbReference type="AlphaFoldDB" id="A0A1V9YRK3"/>
<evidence type="ECO:0000313" key="1">
    <source>
        <dbReference type="EMBL" id="OQR88404.1"/>
    </source>
</evidence>
<dbReference type="OrthoDB" id="79020at2759"/>
<organism evidence="1 2">
    <name type="scientific">Thraustotheca clavata</name>
    <dbReference type="NCBI Taxonomy" id="74557"/>
    <lineage>
        <taxon>Eukaryota</taxon>
        <taxon>Sar</taxon>
        <taxon>Stramenopiles</taxon>
        <taxon>Oomycota</taxon>
        <taxon>Saprolegniomycetes</taxon>
        <taxon>Saprolegniales</taxon>
        <taxon>Achlyaceae</taxon>
        <taxon>Thraustotheca</taxon>
    </lineage>
</organism>
<dbReference type="Proteomes" id="UP000243217">
    <property type="component" value="Unassembled WGS sequence"/>
</dbReference>
<name>A0A1V9YRK3_9STRA</name>
<evidence type="ECO:0000313" key="2">
    <source>
        <dbReference type="Proteomes" id="UP000243217"/>
    </source>
</evidence>
<dbReference type="PANTHER" id="PTHR37067">
    <property type="entry name" value="PX DOMAIN-CONTAINING PROTEIN"/>
    <property type="match status" value="1"/>
</dbReference>
<keyword evidence="2" id="KW-1185">Reference proteome</keyword>
<dbReference type="EMBL" id="JNBS01003263">
    <property type="protein sequence ID" value="OQR88404.1"/>
    <property type="molecule type" value="Genomic_DNA"/>
</dbReference>
<gene>
    <name evidence="1" type="ORF">THRCLA_10345</name>
</gene>
<sequence length="131" mass="15258">MQGESTDPYGLEQVKAERTTATKHLNTKHHHTIFTDCNLDEIEVGHRWLYNQYKEDTVFKTTLQNQGSYTNYNDAWDTIQPQSKVKKLRMFLGGLASAFANNIPVESDFLILKWEMDEFHSFCENPQLKQA</sequence>
<protein>
    <submittedName>
        <fullName evidence="1">Uncharacterized protein</fullName>
    </submittedName>
</protein>
<comment type="caution">
    <text evidence="1">The sequence shown here is derived from an EMBL/GenBank/DDBJ whole genome shotgun (WGS) entry which is preliminary data.</text>
</comment>
<reference evidence="1 2" key="1">
    <citation type="journal article" date="2014" name="Genome Biol. Evol.">
        <title>The secreted proteins of Achlya hypogyna and Thraustotheca clavata identify the ancestral oomycete secretome and reveal gene acquisitions by horizontal gene transfer.</title>
        <authorList>
            <person name="Misner I."/>
            <person name="Blouin N."/>
            <person name="Leonard G."/>
            <person name="Richards T.A."/>
            <person name="Lane C.E."/>
        </authorList>
    </citation>
    <scope>NUCLEOTIDE SEQUENCE [LARGE SCALE GENOMIC DNA]</scope>
    <source>
        <strain evidence="1 2">ATCC 34112</strain>
    </source>
</reference>
<proteinExistence type="predicted"/>
<accession>A0A1V9YRK3</accession>
<dbReference type="PANTHER" id="PTHR37067:SF3">
    <property type="entry name" value="PX DOMAIN-CONTAINING PROTEIN"/>
    <property type="match status" value="1"/>
</dbReference>